<dbReference type="InterPro" id="IPR036278">
    <property type="entry name" value="Sialidase_sf"/>
</dbReference>
<evidence type="ECO:0000256" key="1">
    <source>
        <dbReference type="ARBA" id="ARBA00022737"/>
    </source>
</evidence>
<accession>A0A5J4FWC0</accession>
<evidence type="ECO:0000313" key="5">
    <source>
        <dbReference type="Proteomes" id="UP000326994"/>
    </source>
</evidence>
<organism evidence="4 5">
    <name type="scientific">Patiriisocius marinistellae</name>
    <dbReference type="NCBI Taxonomy" id="2494560"/>
    <lineage>
        <taxon>Bacteria</taxon>
        <taxon>Pseudomonadati</taxon>
        <taxon>Bacteroidota</taxon>
        <taxon>Flavobacteriia</taxon>
        <taxon>Flavobacteriales</taxon>
        <taxon>Flavobacteriaceae</taxon>
        <taxon>Patiriisocius</taxon>
    </lineage>
</organism>
<dbReference type="InterPro" id="IPR015943">
    <property type="entry name" value="WD40/YVTN_repeat-like_dom_sf"/>
</dbReference>
<evidence type="ECO:0000256" key="2">
    <source>
        <dbReference type="SAM" id="Coils"/>
    </source>
</evidence>
<gene>
    <name evidence="4" type="ORF">ULMS_17710</name>
</gene>
<dbReference type="InterPro" id="IPR052025">
    <property type="entry name" value="Xyloglucanase_GH74"/>
</dbReference>
<dbReference type="Pfam" id="PF15902">
    <property type="entry name" value="Sortilin-Vps10"/>
    <property type="match status" value="1"/>
</dbReference>
<dbReference type="SUPFAM" id="SSF110296">
    <property type="entry name" value="Oligoxyloglucan reducing end-specific cellobiohydrolase"/>
    <property type="match status" value="1"/>
</dbReference>
<dbReference type="OrthoDB" id="9757809at2"/>
<dbReference type="Gene3D" id="2.130.10.10">
    <property type="entry name" value="YVTN repeat-like/Quinoprotein amine dehydrogenase"/>
    <property type="match status" value="4"/>
</dbReference>
<dbReference type="InterPro" id="IPR031778">
    <property type="entry name" value="Sortilin_N"/>
</dbReference>
<dbReference type="AlphaFoldDB" id="A0A5J4FWC0"/>
<sequence length="1092" mass="121305">MKNKYFSYSIIVLFIFSTLHISAQKNRNNNSQKVTNDSVFNGLKLRSIGPAFMSGRIAAIAIHPENENIWYTGVASGGVWKTVNSGTTWTPIFDEQATFAIGAVTIDPNNYSTIWVGTGEDVGGRHIAFGDGVYKSMDGGTTWENMGLRDSQHISRIIVHPEDSNIVWVASQGPLWNSGGDRGLYKSIDGGKTWKKTLGNDEWTGVTEVVIDDENPDVLYAATWDRHRTVAAYMGGGPGSGLHRSTDGGDTWTKLTNGLPSGNMGKIGLAISSFNTKTLYAAIELERRTGGLWRSDDGGSSWQKQSNTVTGGTGPHYYQELYASPHQDGRLYLMDNNLQISEDGGKTFYRMNEKNKHGDNHAIAFRQDDPDYLLVGSDGGLYESFDLTKTWKYVENLPVTQFYKLAVDDAKPFYNIYGGTQDNSTEGGPSRTDNVHGIQNSDWKVILNWDGHQTATEPGNPNIVYAERQEGTLSRVDISTGQVIDIQPQPGENEVYERYNWDAPILVSPHAPTTIYFASQRVWKSDNRGDDWTAISGDLTKNQNRIELPIMGKKQSFNEGWDVYAMSNYNTITSLAESPKQKGLLYAGTDDGIIQVTEDGGANWRKTTVGSLPGVPATAFVNDIRADLFDANTVYVALDNHKYGDFNPYLLKSTNKGKTWTSISSNIPERTMVWRLVQDHVKKDLLFAATEFGIYFTINGGTSWTKLEGGVPTISFRDITIQRRENDLVGASFGRGFYILDDITPLRELTSSTLEQEAKLFATRDAWWYVERPHLSFESGKGSQGDSHFVAPNPDFGAVFTYYLKEAPMTANAKRMKSEKNYTSTDVPFPGYDALAAESIEEQPQLIFAIEDTTGEIIRKITTTPKAGMNRIAWDLRYPSLEPIMLEEQMTMNEEQDGPKGLMAPPGYYKVTMYLQENGTIKKLDETISFSVKPLYEGALKGASSEITSNFWRNYENTSRDISALNIGIKKAKQRVNAMEKAAIKSNLAPGSLETQFSNIHKDLNALNSEIYGNPAKLSIGEKTTPLIGDRLFAVYRGIERSTYGPTSTHKKQMQIITTQLNGAKNKLSAIEQKLETINNQLKAAGAPYVEE</sequence>
<dbReference type="RefSeq" id="WP_151894199.1">
    <property type="nucleotide sequence ID" value="NZ_BKCF01000003.1"/>
</dbReference>
<evidence type="ECO:0000259" key="3">
    <source>
        <dbReference type="Pfam" id="PF15902"/>
    </source>
</evidence>
<protein>
    <recommendedName>
        <fullName evidence="3">Sortilin N-terminal domain-containing protein</fullName>
    </recommendedName>
</protein>
<feature type="coiled-coil region" evidence="2">
    <location>
        <begin position="1054"/>
        <end position="1081"/>
    </location>
</feature>
<reference evidence="4 5" key="1">
    <citation type="submission" date="2019-08" db="EMBL/GenBank/DDBJ databases">
        <title>Ulvibacter marinistellae sp. nov., isolated from a starfish, Patiria pectinifera.</title>
        <authorList>
            <person name="Kawano K."/>
            <person name="Ushijima N."/>
            <person name="Kihara M."/>
            <person name="Itoh H."/>
        </authorList>
    </citation>
    <scope>NUCLEOTIDE SEQUENCE [LARGE SCALE GENOMIC DNA]</scope>
    <source>
        <strain evidence="4 5">KK4</strain>
    </source>
</reference>
<keyword evidence="5" id="KW-1185">Reference proteome</keyword>
<dbReference type="Proteomes" id="UP000326994">
    <property type="component" value="Unassembled WGS sequence"/>
</dbReference>
<keyword evidence="1" id="KW-0677">Repeat</keyword>
<name>A0A5J4FWC0_9FLAO</name>
<dbReference type="CDD" id="cd15482">
    <property type="entry name" value="Sialidase_non-viral"/>
    <property type="match status" value="1"/>
</dbReference>
<dbReference type="SUPFAM" id="SSF50939">
    <property type="entry name" value="Sialidases"/>
    <property type="match status" value="1"/>
</dbReference>
<dbReference type="EMBL" id="BKCF01000003">
    <property type="protein sequence ID" value="GEQ86263.1"/>
    <property type="molecule type" value="Genomic_DNA"/>
</dbReference>
<proteinExistence type="predicted"/>
<keyword evidence="2" id="KW-0175">Coiled coil</keyword>
<feature type="domain" description="Sortilin N-terminal" evidence="3">
    <location>
        <begin position="133"/>
        <end position="258"/>
    </location>
</feature>
<evidence type="ECO:0000313" key="4">
    <source>
        <dbReference type="EMBL" id="GEQ86263.1"/>
    </source>
</evidence>
<dbReference type="PANTHER" id="PTHR43739:SF5">
    <property type="entry name" value="EXO-ALPHA-SIALIDASE"/>
    <property type="match status" value="1"/>
</dbReference>
<dbReference type="PANTHER" id="PTHR43739">
    <property type="entry name" value="XYLOGLUCANASE (EUROFUNG)"/>
    <property type="match status" value="1"/>
</dbReference>
<comment type="caution">
    <text evidence="4">The sequence shown here is derived from an EMBL/GenBank/DDBJ whole genome shotgun (WGS) entry which is preliminary data.</text>
</comment>
<dbReference type="GO" id="GO:0010411">
    <property type="term" value="P:xyloglucan metabolic process"/>
    <property type="evidence" value="ECO:0007669"/>
    <property type="project" value="TreeGrafter"/>
</dbReference>